<dbReference type="PANTHER" id="PTHR43096:SF52">
    <property type="entry name" value="DNAJ HOMOLOG 1, MITOCHONDRIAL-RELATED"/>
    <property type="match status" value="1"/>
</dbReference>
<keyword evidence="6" id="KW-1185">Reference proteome</keyword>
<dbReference type="GO" id="GO:0051082">
    <property type="term" value="F:unfolded protein binding"/>
    <property type="evidence" value="ECO:0007669"/>
    <property type="project" value="InterPro"/>
</dbReference>
<dbReference type="CDD" id="cd06257">
    <property type="entry name" value="DnaJ"/>
    <property type="match status" value="1"/>
</dbReference>
<proteinExistence type="predicted"/>
<dbReference type="GO" id="GO:0003677">
    <property type="term" value="F:DNA binding"/>
    <property type="evidence" value="ECO:0007669"/>
    <property type="project" value="UniProtKB-KW"/>
</dbReference>
<dbReference type="FunFam" id="2.60.260.20:FF:000013">
    <property type="entry name" value="DnaJ subfamily B member 11"/>
    <property type="match status" value="1"/>
</dbReference>
<evidence type="ECO:0000256" key="1">
    <source>
        <dbReference type="ARBA" id="ARBA00022490"/>
    </source>
</evidence>
<dbReference type="RefSeq" id="WP_198571188.1">
    <property type="nucleotide sequence ID" value="NZ_CP066167.1"/>
</dbReference>
<dbReference type="GO" id="GO:0042026">
    <property type="term" value="P:protein refolding"/>
    <property type="evidence" value="ECO:0007669"/>
    <property type="project" value="TreeGrafter"/>
</dbReference>
<dbReference type="PANTHER" id="PTHR43096">
    <property type="entry name" value="DNAJ HOMOLOG 1, MITOCHONDRIAL-RELATED"/>
    <property type="match status" value="1"/>
</dbReference>
<sequence length="314" mass="34891">MEFKDYYSVLGVEPDADLKAIKTAYRRLARQYHPDVSTESNAEDRFKEVTEAYEVLGDKDKRAEYDELRQYAGRGGGFEPPPGWQGRGGEYREEHVYDGDFSEFFNSIFGGGFGGGGFSQRAQGGLRGQDVETDLPIFLEDTLSTESKTVQYHLPQIDAQGRRQAVEKTLKVKVPAGVRDGERIRLKGQGAPGPGGGAAGDLYLRIRLVPHPMFDVEGHNLVVTVPVAPWEVALGAKVTIPTLEGDIRITVPENSQSDKRIRIKGKGLPSKQGRGDLYVTLKVVMPDKLDDDVKALWQQLSERAAFNPRAQWRK</sequence>
<keyword evidence="1" id="KW-0963">Cytoplasm</keyword>
<dbReference type="SMART" id="SM00271">
    <property type="entry name" value="DnaJ"/>
    <property type="match status" value="1"/>
</dbReference>
<dbReference type="InterPro" id="IPR001623">
    <property type="entry name" value="DnaJ_domain"/>
</dbReference>
<dbReference type="Gene3D" id="1.10.287.110">
    <property type="entry name" value="DnaJ domain"/>
    <property type="match status" value="1"/>
</dbReference>
<dbReference type="Proteomes" id="UP000596063">
    <property type="component" value="Chromosome"/>
</dbReference>
<dbReference type="SUPFAM" id="SSF49493">
    <property type="entry name" value="HSP40/DnaJ peptide-binding domain"/>
    <property type="match status" value="2"/>
</dbReference>
<dbReference type="KEGG" id="snan:I6N98_07640"/>
<keyword evidence="3" id="KW-0143">Chaperone</keyword>
<dbReference type="Pfam" id="PF01556">
    <property type="entry name" value="DnaJ_C"/>
    <property type="match status" value="1"/>
</dbReference>
<dbReference type="Gene3D" id="1.20.5.460">
    <property type="entry name" value="Single helix bin"/>
    <property type="match status" value="1"/>
</dbReference>
<protein>
    <submittedName>
        <fullName evidence="5">DnaJ domain-containing protein</fullName>
    </submittedName>
</protein>
<dbReference type="InterPro" id="IPR018253">
    <property type="entry name" value="DnaJ_domain_CS"/>
</dbReference>
<dbReference type="CDD" id="cd10747">
    <property type="entry name" value="DnaJ_C"/>
    <property type="match status" value="1"/>
</dbReference>
<dbReference type="InterPro" id="IPR002939">
    <property type="entry name" value="DnaJ_C"/>
</dbReference>
<dbReference type="PRINTS" id="PR00625">
    <property type="entry name" value="JDOMAIN"/>
</dbReference>
<dbReference type="Gene3D" id="2.60.260.20">
    <property type="entry name" value="Urease metallochaperone UreE, N-terminal domain"/>
    <property type="match status" value="2"/>
</dbReference>
<dbReference type="InterPro" id="IPR036869">
    <property type="entry name" value="J_dom_sf"/>
</dbReference>
<name>A0A7T4R3B2_9GAMM</name>
<dbReference type="PROSITE" id="PS50076">
    <property type="entry name" value="DNAJ_2"/>
    <property type="match status" value="1"/>
</dbReference>
<evidence type="ECO:0000259" key="4">
    <source>
        <dbReference type="PROSITE" id="PS50076"/>
    </source>
</evidence>
<evidence type="ECO:0000256" key="3">
    <source>
        <dbReference type="ARBA" id="ARBA00023186"/>
    </source>
</evidence>
<dbReference type="GO" id="GO:0005737">
    <property type="term" value="C:cytoplasm"/>
    <property type="evidence" value="ECO:0007669"/>
    <property type="project" value="TreeGrafter"/>
</dbReference>
<dbReference type="SUPFAM" id="SSF46565">
    <property type="entry name" value="Chaperone J-domain"/>
    <property type="match status" value="1"/>
</dbReference>
<evidence type="ECO:0000313" key="5">
    <source>
        <dbReference type="EMBL" id="QQD19704.1"/>
    </source>
</evidence>
<dbReference type="Pfam" id="PF00226">
    <property type="entry name" value="DnaJ"/>
    <property type="match status" value="1"/>
</dbReference>
<dbReference type="EMBL" id="CP066167">
    <property type="protein sequence ID" value="QQD19704.1"/>
    <property type="molecule type" value="Genomic_DNA"/>
</dbReference>
<reference evidence="5 6" key="1">
    <citation type="submission" date="2020-12" db="EMBL/GenBank/DDBJ databases">
        <authorList>
            <person name="Shan Y."/>
        </authorList>
    </citation>
    <scope>NUCLEOTIDE SEQUENCE [LARGE SCALE GENOMIC DNA]</scope>
    <source>
        <strain evidence="6">csc3.9</strain>
    </source>
</reference>
<dbReference type="InterPro" id="IPR008971">
    <property type="entry name" value="HSP40/DnaJ_pept-bd"/>
</dbReference>
<organism evidence="5 6">
    <name type="scientific">Spongiibacter nanhainus</name>
    <dbReference type="NCBI Taxonomy" id="2794344"/>
    <lineage>
        <taxon>Bacteria</taxon>
        <taxon>Pseudomonadati</taxon>
        <taxon>Pseudomonadota</taxon>
        <taxon>Gammaproteobacteria</taxon>
        <taxon>Cellvibrionales</taxon>
        <taxon>Spongiibacteraceae</taxon>
        <taxon>Spongiibacter</taxon>
    </lineage>
</organism>
<dbReference type="PROSITE" id="PS00636">
    <property type="entry name" value="DNAJ_1"/>
    <property type="match status" value="1"/>
</dbReference>
<keyword evidence="2" id="KW-0238">DNA-binding</keyword>
<dbReference type="AlphaFoldDB" id="A0A7T4R3B2"/>
<evidence type="ECO:0000313" key="6">
    <source>
        <dbReference type="Proteomes" id="UP000596063"/>
    </source>
</evidence>
<dbReference type="FunFam" id="2.60.260.20:FF:000008">
    <property type="entry name" value="Curved DNA-binding protein"/>
    <property type="match status" value="1"/>
</dbReference>
<feature type="domain" description="J" evidence="4">
    <location>
        <begin position="5"/>
        <end position="69"/>
    </location>
</feature>
<accession>A0A7T4R3B2</accession>
<gene>
    <name evidence="5" type="ORF">I6N98_07640</name>
</gene>
<evidence type="ECO:0000256" key="2">
    <source>
        <dbReference type="ARBA" id="ARBA00023125"/>
    </source>
</evidence>